<proteinExistence type="predicted"/>
<reference evidence="2 3" key="1">
    <citation type="submission" date="2020-08" db="EMBL/GenBank/DDBJ databases">
        <title>Genomic Encyclopedia of Type Strains, Phase IV (KMG-IV): sequencing the most valuable type-strain genomes for metagenomic binning, comparative biology and taxonomic classification.</title>
        <authorList>
            <person name="Goeker M."/>
        </authorList>
    </citation>
    <scope>NUCLEOTIDE SEQUENCE [LARGE SCALE GENOMIC DNA]</scope>
    <source>
        <strain evidence="2 3">DSM 102983</strain>
    </source>
</reference>
<keyword evidence="1" id="KW-0472">Membrane</keyword>
<feature type="transmembrane region" description="Helical" evidence="1">
    <location>
        <begin position="6"/>
        <end position="31"/>
    </location>
</feature>
<protein>
    <submittedName>
        <fullName evidence="2">Uncharacterized protein</fullName>
    </submittedName>
</protein>
<evidence type="ECO:0000313" key="2">
    <source>
        <dbReference type="EMBL" id="MBB4622666.1"/>
    </source>
</evidence>
<dbReference type="Proteomes" id="UP000533637">
    <property type="component" value="Unassembled WGS sequence"/>
</dbReference>
<dbReference type="RefSeq" id="WP_183671063.1">
    <property type="nucleotide sequence ID" value="NZ_BMPB01000012.1"/>
</dbReference>
<organism evidence="2 3">
    <name type="scientific">Parabacteroides faecis</name>
    <dbReference type="NCBI Taxonomy" id="1217282"/>
    <lineage>
        <taxon>Bacteria</taxon>
        <taxon>Pseudomonadati</taxon>
        <taxon>Bacteroidota</taxon>
        <taxon>Bacteroidia</taxon>
        <taxon>Bacteroidales</taxon>
        <taxon>Tannerellaceae</taxon>
        <taxon>Parabacteroides</taxon>
    </lineage>
</organism>
<evidence type="ECO:0000313" key="3">
    <source>
        <dbReference type="Proteomes" id="UP000533637"/>
    </source>
</evidence>
<accession>A0ABR6KMC0</accession>
<dbReference type="EMBL" id="JACHOC010000004">
    <property type="protein sequence ID" value="MBB4622666.1"/>
    <property type="molecule type" value="Genomic_DNA"/>
</dbReference>
<sequence>MNIEWASFLVATVSASAGIAIGYQIYSYFIANKKIDERLSQIESDYSKKVSELHDAYTEKLNEVEKSLFKSVNHNNNTTEKNVSVEIKKSLESELSHVYGQIYYRDALTQYRIEAYDMALLNFILAASEFSYSDPNTGEIDLCLRYIIETIEKARYNLRLPKTSCNEYINKLGRIKGEKADKVRDLLYKLGDREF</sequence>
<keyword evidence="3" id="KW-1185">Reference proteome</keyword>
<name>A0ABR6KMC0_9BACT</name>
<keyword evidence="1" id="KW-1133">Transmembrane helix</keyword>
<keyword evidence="1" id="KW-0812">Transmembrane</keyword>
<comment type="caution">
    <text evidence="2">The sequence shown here is derived from an EMBL/GenBank/DDBJ whole genome shotgun (WGS) entry which is preliminary data.</text>
</comment>
<evidence type="ECO:0000256" key="1">
    <source>
        <dbReference type="SAM" id="Phobius"/>
    </source>
</evidence>
<gene>
    <name evidence="2" type="ORF">GGQ57_002566</name>
</gene>